<accession>A0ABR3P884</accession>
<dbReference type="Pfam" id="PF04930">
    <property type="entry name" value="FUN14"/>
    <property type="match status" value="1"/>
</dbReference>
<dbReference type="Proteomes" id="UP001562354">
    <property type="component" value="Unassembled WGS sequence"/>
</dbReference>
<evidence type="ECO:0000256" key="4">
    <source>
        <dbReference type="ARBA" id="ARBA00022989"/>
    </source>
</evidence>
<protein>
    <recommendedName>
        <fullName evidence="8">Fun14 family protein</fullName>
    </recommendedName>
</protein>
<keyword evidence="5" id="KW-0472">Membrane</keyword>
<comment type="subcellular location">
    <subcellularLocation>
        <location evidence="1">Membrane</location>
    </subcellularLocation>
</comment>
<evidence type="ECO:0000313" key="6">
    <source>
        <dbReference type="EMBL" id="KAL1302281.1"/>
    </source>
</evidence>
<dbReference type="InterPro" id="IPR007014">
    <property type="entry name" value="FUN14"/>
</dbReference>
<comment type="caution">
    <text evidence="6">The sequence shown here is derived from an EMBL/GenBank/DDBJ whole genome shotgun (WGS) entry which is preliminary data.</text>
</comment>
<keyword evidence="4" id="KW-1133">Transmembrane helix</keyword>
<name>A0ABR3P884_9PEZI</name>
<gene>
    <name evidence="6" type="ORF">AAFC00_002699</name>
</gene>
<comment type="similarity">
    <text evidence="2">Belongs to the FUN14 family.</text>
</comment>
<dbReference type="GeneID" id="95976401"/>
<dbReference type="EMBL" id="JBFMKM010000012">
    <property type="protein sequence ID" value="KAL1302281.1"/>
    <property type="molecule type" value="Genomic_DNA"/>
</dbReference>
<evidence type="ECO:0000256" key="1">
    <source>
        <dbReference type="ARBA" id="ARBA00004370"/>
    </source>
</evidence>
<evidence type="ECO:0008006" key="8">
    <source>
        <dbReference type="Google" id="ProtNLM"/>
    </source>
</evidence>
<evidence type="ECO:0000256" key="5">
    <source>
        <dbReference type="ARBA" id="ARBA00023136"/>
    </source>
</evidence>
<dbReference type="RefSeq" id="XP_069198557.1">
    <property type="nucleotide sequence ID" value="XM_069342051.1"/>
</dbReference>
<keyword evidence="3" id="KW-0812">Transmembrane</keyword>
<reference evidence="6 7" key="1">
    <citation type="submission" date="2024-07" db="EMBL/GenBank/DDBJ databases">
        <title>Draft sequence of the Neodothiora populina.</title>
        <authorList>
            <person name="Drown D.D."/>
            <person name="Schuette U.S."/>
            <person name="Buechlein A.B."/>
            <person name="Rusch D.R."/>
            <person name="Winton L.W."/>
            <person name="Adams G.A."/>
        </authorList>
    </citation>
    <scope>NUCLEOTIDE SEQUENCE [LARGE SCALE GENOMIC DNA]</scope>
    <source>
        <strain evidence="6 7">CPC 39397</strain>
    </source>
</reference>
<keyword evidence="7" id="KW-1185">Reference proteome</keyword>
<proteinExistence type="inferred from homology"/>
<evidence type="ECO:0000256" key="2">
    <source>
        <dbReference type="ARBA" id="ARBA00009160"/>
    </source>
</evidence>
<organism evidence="6 7">
    <name type="scientific">Neodothiora populina</name>
    <dbReference type="NCBI Taxonomy" id="2781224"/>
    <lineage>
        <taxon>Eukaryota</taxon>
        <taxon>Fungi</taxon>
        <taxon>Dikarya</taxon>
        <taxon>Ascomycota</taxon>
        <taxon>Pezizomycotina</taxon>
        <taxon>Dothideomycetes</taxon>
        <taxon>Dothideomycetidae</taxon>
        <taxon>Dothideales</taxon>
        <taxon>Dothioraceae</taxon>
        <taxon>Neodothiora</taxon>
    </lineage>
</organism>
<evidence type="ECO:0000313" key="7">
    <source>
        <dbReference type="Proteomes" id="UP001562354"/>
    </source>
</evidence>
<evidence type="ECO:0000256" key="3">
    <source>
        <dbReference type="ARBA" id="ARBA00022692"/>
    </source>
</evidence>
<sequence length="165" mass="17657">MASAFLLPRLSRPMTYGLGLSLATASVMHFRKSPSSRLIQCDTTSGGVSPRDWSFSQYTSDAKTPVVNSDGRLNRGAVRQITRGSIAGVICGLAVSVFSKTLALLFGLVVIGVQVAESKGIHIIPYGRLQSYFKDIDLRSAVQDNVALKLSFGATFALAGFARLE</sequence>